<dbReference type="WBParaSite" id="nRc.2.0.1.t43566-RA">
    <property type="protein sequence ID" value="nRc.2.0.1.t43566-RA"/>
    <property type="gene ID" value="nRc.2.0.1.g43566"/>
</dbReference>
<evidence type="ECO:0000259" key="6">
    <source>
        <dbReference type="PROSITE" id="PS50262"/>
    </source>
</evidence>
<dbReference type="Pfam" id="PF10324">
    <property type="entry name" value="7TM_GPCR_Srw"/>
    <property type="match status" value="1"/>
</dbReference>
<dbReference type="InterPro" id="IPR017452">
    <property type="entry name" value="GPCR_Rhodpsn_7TM"/>
</dbReference>
<feature type="transmembrane region" description="Helical" evidence="5">
    <location>
        <begin position="134"/>
        <end position="159"/>
    </location>
</feature>
<dbReference type="AlphaFoldDB" id="A0A915KXN2"/>
<evidence type="ECO:0000256" key="3">
    <source>
        <dbReference type="ARBA" id="ARBA00022989"/>
    </source>
</evidence>
<reference evidence="8" key="1">
    <citation type="submission" date="2022-11" db="UniProtKB">
        <authorList>
            <consortium name="WormBaseParasite"/>
        </authorList>
    </citation>
    <scope>IDENTIFICATION</scope>
</reference>
<evidence type="ECO:0000256" key="1">
    <source>
        <dbReference type="ARBA" id="ARBA00004370"/>
    </source>
</evidence>
<sequence>VAVTVTIERFIAIKLPLKAKLWWKKRNIRLTILVIFAASLLTNCYNLTWLTPTTFAICGGEEKIYGLKRVDEKLSPRTFQYVQAMLLISPILTIILPTILLMAFNSILIYYLYKHKSSIENLSAKNQSQQNNESKVTCTVVIIVFSFVILTFPSAALYAYDWIATNLGQQTLSVTYNNLVKIANLLVAFNKALNFILYCGVSQNFRHHLIRLILPRKLAHKRKSICEHSRRMTTTQITDFQHGQLTNFRNTTNYKKASSASRISARKFSECYILMDNNNKVINKCRSNLTDGGQMMESNI</sequence>
<dbReference type="Gene3D" id="1.20.1070.10">
    <property type="entry name" value="Rhodopsin 7-helix transmembrane proteins"/>
    <property type="match status" value="1"/>
</dbReference>
<evidence type="ECO:0000313" key="8">
    <source>
        <dbReference type="WBParaSite" id="nRc.2.0.1.t43566-RA"/>
    </source>
</evidence>
<dbReference type="SUPFAM" id="SSF81321">
    <property type="entry name" value="Family A G protein-coupled receptor-like"/>
    <property type="match status" value="1"/>
</dbReference>
<dbReference type="Proteomes" id="UP000887565">
    <property type="component" value="Unplaced"/>
</dbReference>
<dbReference type="OMA" id="WETWANA"/>
<dbReference type="GO" id="GO:0008528">
    <property type="term" value="F:G protein-coupled peptide receptor activity"/>
    <property type="evidence" value="ECO:0007669"/>
    <property type="project" value="InterPro"/>
</dbReference>
<dbReference type="PANTHER" id="PTHR46895">
    <property type="entry name" value="PROTEIN CBG20548-RELATED"/>
    <property type="match status" value="1"/>
</dbReference>
<keyword evidence="3 5" id="KW-1133">Transmembrane helix</keyword>
<feature type="transmembrane region" description="Helical" evidence="5">
    <location>
        <begin position="84"/>
        <end position="113"/>
    </location>
</feature>
<feature type="transmembrane region" description="Helical" evidence="5">
    <location>
        <begin position="28"/>
        <end position="48"/>
    </location>
</feature>
<keyword evidence="7" id="KW-1185">Reference proteome</keyword>
<keyword evidence="4 5" id="KW-0472">Membrane</keyword>
<protein>
    <submittedName>
        <fullName evidence="8">G-protein coupled receptors family 1 profile domain-containing protein</fullName>
    </submittedName>
</protein>
<evidence type="ECO:0000313" key="7">
    <source>
        <dbReference type="Proteomes" id="UP000887565"/>
    </source>
</evidence>
<proteinExistence type="predicted"/>
<name>A0A915KXN2_ROMCU</name>
<comment type="subcellular location">
    <subcellularLocation>
        <location evidence="1">Membrane</location>
    </subcellularLocation>
</comment>
<dbReference type="PANTHER" id="PTHR46895:SF2">
    <property type="entry name" value="G-PROTEIN COUPLED RECEPTORS FAMILY 1 PROFILE DOMAIN-CONTAINING PROTEIN"/>
    <property type="match status" value="1"/>
</dbReference>
<dbReference type="GO" id="GO:0016020">
    <property type="term" value="C:membrane"/>
    <property type="evidence" value="ECO:0007669"/>
    <property type="project" value="UniProtKB-SubCell"/>
</dbReference>
<accession>A0A915KXN2</accession>
<evidence type="ECO:0000256" key="4">
    <source>
        <dbReference type="ARBA" id="ARBA00023136"/>
    </source>
</evidence>
<feature type="transmembrane region" description="Helical" evidence="5">
    <location>
        <begin position="179"/>
        <end position="201"/>
    </location>
</feature>
<organism evidence="7 8">
    <name type="scientific">Romanomermis culicivorax</name>
    <name type="common">Nematode worm</name>
    <dbReference type="NCBI Taxonomy" id="13658"/>
    <lineage>
        <taxon>Eukaryota</taxon>
        <taxon>Metazoa</taxon>
        <taxon>Ecdysozoa</taxon>
        <taxon>Nematoda</taxon>
        <taxon>Enoplea</taxon>
        <taxon>Dorylaimia</taxon>
        <taxon>Mermithida</taxon>
        <taxon>Mermithoidea</taxon>
        <taxon>Mermithidae</taxon>
        <taxon>Romanomermis</taxon>
    </lineage>
</organism>
<feature type="domain" description="G-protein coupled receptors family 1 profile" evidence="6">
    <location>
        <begin position="1"/>
        <end position="198"/>
    </location>
</feature>
<evidence type="ECO:0000256" key="2">
    <source>
        <dbReference type="ARBA" id="ARBA00022692"/>
    </source>
</evidence>
<keyword evidence="2 5" id="KW-0812">Transmembrane</keyword>
<dbReference type="InterPro" id="IPR019427">
    <property type="entry name" value="7TM_GPCR_serpentine_rcpt_Srw"/>
</dbReference>
<evidence type="ECO:0000256" key="5">
    <source>
        <dbReference type="SAM" id="Phobius"/>
    </source>
</evidence>
<dbReference type="PROSITE" id="PS50262">
    <property type="entry name" value="G_PROTEIN_RECEP_F1_2"/>
    <property type="match status" value="1"/>
</dbReference>
<dbReference type="CDD" id="cd14978">
    <property type="entry name" value="7tmA_FMRFamide_R-like"/>
    <property type="match status" value="1"/>
</dbReference>